<dbReference type="GO" id="GO:0006208">
    <property type="term" value="P:pyrimidine nucleobase catabolic process"/>
    <property type="evidence" value="ECO:0007669"/>
    <property type="project" value="TreeGrafter"/>
</dbReference>
<evidence type="ECO:0000313" key="4">
    <source>
        <dbReference type="EMBL" id="CCG02345.1"/>
    </source>
</evidence>
<reference evidence="5" key="2">
    <citation type="submission" date="2012-02" db="EMBL/GenBank/DDBJ databases">
        <title>Complete genome sequence of Blastococcus saxobsidens strain DD2.</title>
        <authorList>
            <person name="Genoscope."/>
        </authorList>
    </citation>
    <scope>NUCLEOTIDE SEQUENCE [LARGE SCALE GENOMIC DNA]</scope>
    <source>
        <strain evidence="5">DD2</strain>
    </source>
</reference>
<dbReference type="RefSeq" id="WP_014375242.1">
    <property type="nucleotide sequence ID" value="NC_016943.1"/>
</dbReference>
<gene>
    <name evidence="4" type="ordered locus">BLASA_1412</name>
</gene>
<dbReference type="GO" id="GO:0042602">
    <property type="term" value="F:riboflavin reductase (NADPH) activity"/>
    <property type="evidence" value="ECO:0007669"/>
    <property type="project" value="TreeGrafter"/>
</dbReference>
<dbReference type="InterPro" id="IPR012349">
    <property type="entry name" value="Split_barrel_FMN-bd"/>
</dbReference>
<dbReference type="PANTHER" id="PTHR30466:SF1">
    <property type="entry name" value="FMN REDUCTASE (NADH) RUTF"/>
    <property type="match status" value="1"/>
</dbReference>
<organism evidence="4 5">
    <name type="scientific">Blastococcus saxobsidens (strain DD2)</name>
    <dbReference type="NCBI Taxonomy" id="1146883"/>
    <lineage>
        <taxon>Bacteria</taxon>
        <taxon>Bacillati</taxon>
        <taxon>Actinomycetota</taxon>
        <taxon>Actinomycetes</taxon>
        <taxon>Geodermatophilales</taxon>
        <taxon>Geodermatophilaceae</taxon>
        <taxon>Blastococcus</taxon>
    </lineage>
</organism>
<feature type="domain" description="Flavin reductase like" evidence="3">
    <location>
        <begin position="24"/>
        <end position="166"/>
    </location>
</feature>
<feature type="region of interest" description="Disordered" evidence="2">
    <location>
        <begin position="1"/>
        <end position="21"/>
    </location>
</feature>
<dbReference type="EC" id="1.-.-.-" evidence="4"/>
<reference evidence="4 5" key="1">
    <citation type="journal article" date="2012" name="J. Bacteriol.">
        <title>Genome Sequence of Blastococcus saxobsidens DD2, a Stone-Inhabiting Bacterium.</title>
        <authorList>
            <person name="Chouaia B."/>
            <person name="Crotti E."/>
            <person name="Brusetti L."/>
            <person name="Daffonchio D."/>
            <person name="Essoussi I."/>
            <person name="Nouioui I."/>
            <person name="Sbissi I."/>
            <person name="Ghodhbane-Gtari F."/>
            <person name="Gtari M."/>
            <person name="Vacherie B."/>
            <person name="Barbe V."/>
            <person name="Medigue C."/>
            <person name="Gury J."/>
            <person name="Pujic P."/>
            <person name="Normand P."/>
        </authorList>
    </citation>
    <scope>NUCLEOTIDE SEQUENCE [LARGE SCALE GENOMIC DNA]</scope>
    <source>
        <strain evidence="4 5">DD2</strain>
    </source>
</reference>
<keyword evidence="1 4" id="KW-0560">Oxidoreductase</keyword>
<dbReference type="EMBL" id="FO117623">
    <property type="protein sequence ID" value="CCG02345.1"/>
    <property type="molecule type" value="Genomic_DNA"/>
</dbReference>
<dbReference type="KEGG" id="bsd:BLASA_1412"/>
<evidence type="ECO:0000259" key="3">
    <source>
        <dbReference type="SMART" id="SM00903"/>
    </source>
</evidence>
<evidence type="ECO:0000256" key="2">
    <source>
        <dbReference type="SAM" id="MobiDB-lite"/>
    </source>
</evidence>
<keyword evidence="5" id="KW-1185">Reference proteome</keyword>
<dbReference type="InterPro" id="IPR002563">
    <property type="entry name" value="Flavin_Rdtase-like_dom"/>
</dbReference>
<proteinExistence type="predicted"/>
<dbReference type="Pfam" id="PF01613">
    <property type="entry name" value="Flavin_Reduct"/>
    <property type="match status" value="1"/>
</dbReference>
<dbReference type="Proteomes" id="UP000007517">
    <property type="component" value="Chromosome"/>
</dbReference>
<evidence type="ECO:0000256" key="1">
    <source>
        <dbReference type="ARBA" id="ARBA00023002"/>
    </source>
</evidence>
<dbReference type="PANTHER" id="PTHR30466">
    <property type="entry name" value="FLAVIN REDUCTASE"/>
    <property type="match status" value="1"/>
</dbReference>
<evidence type="ECO:0000313" key="5">
    <source>
        <dbReference type="Proteomes" id="UP000007517"/>
    </source>
</evidence>
<dbReference type="Gene3D" id="2.30.110.10">
    <property type="entry name" value="Electron Transport, Fmn-binding Protein, Chain A"/>
    <property type="match status" value="1"/>
</dbReference>
<dbReference type="SMART" id="SM00903">
    <property type="entry name" value="Flavin_Reduct"/>
    <property type="match status" value="1"/>
</dbReference>
<dbReference type="SUPFAM" id="SSF50475">
    <property type="entry name" value="FMN-binding split barrel"/>
    <property type="match status" value="1"/>
</dbReference>
<name>H6RJP0_BLASD</name>
<sequence>MHATDGGGKSVTEGVDPGNFREALSRFPSGVTLVTTRDPSGRPHGYTASAFASVSAAPPLVLTCLDVGARCHDVFAATERFGIAILRPDHWDLARRFASKIEDKFDDTFVADPFGIFRVPDALAYLACETYQRLPAGDHTILIGRVVAAEVADGDPAVFFGRNLRHLREQVADA</sequence>
<dbReference type="AlphaFoldDB" id="H6RJP0"/>
<accession>H6RJP0</accession>
<dbReference type="STRING" id="1146883.BLASA_1412"/>
<dbReference type="GO" id="GO:0010181">
    <property type="term" value="F:FMN binding"/>
    <property type="evidence" value="ECO:0007669"/>
    <property type="project" value="InterPro"/>
</dbReference>
<dbReference type="InterPro" id="IPR050268">
    <property type="entry name" value="NADH-dep_flavin_reductase"/>
</dbReference>
<dbReference type="HOGENOM" id="CLU_059021_1_4_11"/>
<protein>
    <submittedName>
        <fullName evidence="4">Putative oxidoreductase</fullName>
        <ecNumber evidence="4">1.-.-.-</ecNumber>
    </submittedName>
</protein>
<dbReference type="OrthoDB" id="9792858at2"/>
<dbReference type="eggNOG" id="COG1853">
    <property type="taxonomic scope" value="Bacteria"/>
</dbReference>